<dbReference type="InterPro" id="IPR020814">
    <property type="entry name" value="Ribosomal_S6_plastid/chlpt"/>
</dbReference>
<dbReference type="OrthoDB" id="9812702at2"/>
<evidence type="ECO:0000313" key="11">
    <source>
        <dbReference type="Proteomes" id="UP000183685"/>
    </source>
</evidence>
<sequence>MAFYEHVFIARQDITASQVEGITADFSKIVEENEGKVAKTEYWGLKNLAYKIKKNRKGHYILMNIDAPHAAVAEMERQARLHDDVLRFMTIRVDELEEGQSIVLRSKADKERRGPRGEGRGEGRGDNRGEGRGDKRESR</sequence>
<dbReference type="GO" id="GO:0003735">
    <property type="term" value="F:structural constituent of ribosome"/>
    <property type="evidence" value="ECO:0007669"/>
    <property type="project" value="InterPro"/>
</dbReference>
<evidence type="ECO:0000256" key="8">
    <source>
        <dbReference type="HAMAP-Rule" id="MF_00360"/>
    </source>
</evidence>
<keyword evidence="4 8" id="KW-0689">Ribosomal protein</keyword>
<dbReference type="PANTHER" id="PTHR21011:SF1">
    <property type="entry name" value="SMALL RIBOSOMAL SUBUNIT PROTEIN BS6M"/>
    <property type="match status" value="1"/>
</dbReference>
<dbReference type="GO" id="GO:0022627">
    <property type="term" value="C:cytosolic small ribosomal subunit"/>
    <property type="evidence" value="ECO:0007669"/>
    <property type="project" value="TreeGrafter"/>
</dbReference>
<dbReference type="CDD" id="cd00473">
    <property type="entry name" value="bS6"/>
    <property type="match status" value="1"/>
</dbReference>
<dbReference type="GO" id="GO:0070181">
    <property type="term" value="F:small ribosomal subunit rRNA binding"/>
    <property type="evidence" value="ECO:0007669"/>
    <property type="project" value="TreeGrafter"/>
</dbReference>
<dbReference type="Proteomes" id="UP000183685">
    <property type="component" value="Unassembled WGS sequence"/>
</dbReference>
<feature type="region of interest" description="Disordered" evidence="9">
    <location>
        <begin position="102"/>
        <end position="139"/>
    </location>
</feature>
<dbReference type="InterPro" id="IPR000529">
    <property type="entry name" value="Ribosomal_bS6"/>
</dbReference>
<dbReference type="InterPro" id="IPR035980">
    <property type="entry name" value="Ribosomal_bS6_sf"/>
</dbReference>
<feature type="compositionally biased region" description="Basic and acidic residues" evidence="9">
    <location>
        <begin position="106"/>
        <end position="139"/>
    </location>
</feature>
<dbReference type="EMBL" id="FNAK01000002">
    <property type="protein sequence ID" value="SDD70165.1"/>
    <property type="molecule type" value="Genomic_DNA"/>
</dbReference>
<evidence type="ECO:0000256" key="6">
    <source>
        <dbReference type="ARBA" id="ARBA00035104"/>
    </source>
</evidence>
<name>A0A1G6WYT5_9PROT</name>
<protein>
    <recommendedName>
        <fullName evidence="7 8">Small ribosomal subunit protein bS6</fullName>
    </recommendedName>
</protein>
<evidence type="ECO:0000313" key="10">
    <source>
        <dbReference type="EMBL" id="SDD70165.1"/>
    </source>
</evidence>
<keyword evidence="2 8" id="KW-0699">rRNA-binding</keyword>
<dbReference type="InterPro" id="IPR020815">
    <property type="entry name" value="Ribosomal_bS6_CS"/>
</dbReference>
<dbReference type="RefSeq" id="WP_068306484.1">
    <property type="nucleotide sequence ID" value="NZ_DAIOMO010000001.1"/>
</dbReference>
<evidence type="ECO:0000256" key="9">
    <source>
        <dbReference type="SAM" id="MobiDB-lite"/>
    </source>
</evidence>
<organism evidence="10 11">
    <name type="scientific">Kordiimonas lacus</name>
    <dbReference type="NCBI Taxonomy" id="637679"/>
    <lineage>
        <taxon>Bacteria</taxon>
        <taxon>Pseudomonadati</taxon>
        <taxon>Pseudomonadota</taxon>
        <taxon>Alphaproteobacteria</taxon>
        <taxon>Kordiimonadales</taxon>
        <taxon>Kordiimonadaceae</taxon>
        <taxon>Kordiimonas</taxon>
    </lineage>
</organism>
<dbReference type="InterPro" id="IPR014717">
    <property type="entry name" value="Transl_elong_EF1B/ribsomal_bS6"/>
</dbReference>
<evidence type="ECO:0000256" key="4">
    <source>
        <dbReference type="ARBA" id="ARBA00022980"/>
    </source>
</evidence>
<dbReference type="PANTHER" id="PTHR21011">
    <property type="entry name" value="MITOCHONDRIAL 28S RIBOSOMAL PROTEIN S6"/>
    <property type="match status" value="1"/>
</dbReference>
<dbReference type="Gene3D" id="3.30.70.60">
    <property type="match status" value="1"/>
</dbReference>
<keyword evidence="5 8" id="KW-0687">Ribonucleoprotein</keyword>
<evidence type="ECO:0000256" key="2">
    <source>
        <dbReference type="ARBA" id="ARBA00022730"/>
    </source>
</evidence>
<keyword evidence="11" id="KW-1185">Reference proteome</keyword>
<dbReference type="SUPFAM" id="SSF54995">
    <property type="entry name" value="Ribosomal protein S6"/>
    <property type="match status" value="1"/>
</dbReference>
<keyword evidence="3 8" id="KW-0694">RNA-binding</keyword>
<dbReference type="AlphaFoldDB" id="A0A1G6WYT5"/>
<dbReference type="STRING" id="637679.GCA_001550055_02961"/>
<dbReference type="NCBIfam" id="TIGR00166">
    <property type="entry name" value="S6"/>
    <property type="match status" value="1"/>
</dbReference>
<accession>A0A1G6WYT5</accession>
<proteinExistence type="inferred from homology"/>
<comment type="similarity">
    <text evidence="1 8">Belongs to the bacterial ribosomal protein bS6 family.</text>
</comment>
<evidence type="ECO:0000256" key="7">
    <source>
        <dbReference type="ARBA" id="ARBA00035294"/>
    </source>
</evidence>
<reference evidence="10 11" key="1">
    <citation type="submission" date="2016-10" db="EMBL/GenBank/DDBJ databases">
        <authorList>
            <person name="de Groot N.N."/>
        </authorList>
    </citation>
    <scope>NUCLEOTIDE SEQUENCE [LARGE SCALE GENOMIC DNA]</scope>
    <source>
        <strain evidence="10 11">CGMCC 1.9109</strain>
    </source>
</reference>
<dbReference type="HAMAP" id="MF_00360">
    <property type="entry name" value="Ribosomal_bS6"/>
    <property type="match status" value="1"/>
</dbReference>
<dbReference type="Pfam" id="PF01250">
    <property type="entry name" value="Ribosomal_S6"/>
    <property type="match status" value="1"/>
</dbReference>
<gene>
    <name evidence="8" type="primary">rpsF</name>
    <name evidence="10" type="ORF">SAMN04488071_1245</name>
</gene>
<comment type="function">
    <text evidence="6 8">Binds together with bS18 to 16S ribosomal RNA.</text>
</comment>
<evidence type="ECO:0000256" key="5">
    <source>
        <dbReference type="ARBA" id="ARBA00023274"/>
    </source>
</evidence>
<evidence type="ECO:0000256" key="1">
    <source>
        <dbReference type="ARBA" id="ARBA00009512"/>
    </source>
</evidence>
<evidence type="ECO:0000256" key="3">
    <source>
        <dbReference type="ARBA" id="ARBA00022884"/>
    </source>
</evidence>
<dbReference type="GO" id="GO:0006412">
    <property type="term" value="P:translation"/>
    <property type="evidence" value="ECO:0007669"/>
    <property type="project" value="UniProtKB-UniRule"/>
</dbReference>
<dbReference type="PROSITE" id="PS01048">
    <property type="entry name" value="RIBOSOMAL_S6"/>
    <property type="match status" value="1"/>
</dbReference>